<dbReference type="PATRIC" id="fig|1121864.4.peg.1915"/>
<dbReference type="OrthoDB" id="2303045at2"/>
<evidence type="ECO:0000313" key="2">
    <source>
        <dbReference type="Proteomes" id="UP000017415"/>
    </source>
</evidence>
<dbReference type="GeneID" id="60871547"/>
<keyword evidence="2" id="KW-1185">Reference proteome</keyword>
<dbReference type="eggNOG" id="ENOG50341BW">
    <property type="taxonomic scope" value="Bacteria"/>
</dbReference>
<dbReference type="AlphaFoldDB" id="S1RJB8"/>
<dbReference type="Proteomes" id="UP000017415">
    <property type="component" value="Unassembled WGS sequence"/>
</dbReference>
<reference evidence="1 2" key="1">
    <citation type="submission" date="2013-10" db="EMBL/GenBank/DDBJ databases">
        <title>The Genome Sequence of Enterococcus cecorum DSM 20682 (= ATCC 43198) (Illumina assembly).</title>
        <authorList>
            <consortium name="The Broad Institute Genomics Platform"/>
            <consortium name="The Broad Institute Genome Sequencing Center for Infectious Disease"/>
            <person name="Earl A."/>
            <person name="Russ C."/>
            <person name="Gilmore M."/>
            <person name="Surin D."/>
            <person name="Walker B."/>
            <person name="Young S."/>
            <person name="Zeng Q."/>
            <person name="Gargeya S."/>
            <person name="Fitzgerald M."/>
            <person name="Haas B."/>
            <person name="Abouelleil A."/>
            <person name="Allen A.W."/>
            <person name="Alvarado L."/>
            <person name="Arachchi H.M."/>
            <person name="Berlin A.M."/>
            <person name="Chapman S.B."/>
            <person name="Gainer-Dewar J."/>
            <person name="Goldberg J."/>
            <person name="Griggs A."/>
            <person name="Gujja S."/>
            <person name="Hansen M."/>
            <person name="Howarth C."/>
            <person name="Imamovic A."/>
            <person name="Ireland A."/>
            <person name="Larimer J."/>
            <person name="McCowan C."/>
            <person name="Murphy C."/>
            <person name="Pearson M."/>
            <person name="Poon T.W."/>
            <person name="Priest M."/>
            <person name="Roberts A."/>
            <person name="Saif S."/>
            <person name="Shea T."/>
            <person name="Sisk P."/>
            <person name="Sykes S."/>
            <person name="Wortman J."/>
            <person name="Nusbaum C."/>
            <person name="Birren B."/>
        </authorList>
    </citation>
    <scope>NUCLEOTIDE SEQUENCE [LARGE SCALE GENOMIC DNA]</scope>
    <source>
        <strain evidence="1 2">ATCC 43198</strain>
    </source>
</reference>
<gene>
    <name evidence="1" type="ORF">OMO_00385</name>
</gene>
<comment type="caution">
    <text evidence="1">The sequence shown here is derived from an EMBL/GenBank/DDBJ whole genome shotgun (WGS) entry which is preliminary data.</text>
</comment>
<name>S1RJB8_9ENTE</name>
<dbReference type="RefSeq" id="WP_016252054.1">
    <property type="nucleotide sequence ID" value="NZ_ASWI01000004.1"/>
</dbReference>
<proteinExistence type="predicted"/>
<dbReference type="EMBL" id="AHYS01000002">
    <property type="protein sequence ID" value="ESK62360.1"/>
    <property type="molecule type" value="Genomic_DNA"/>
</dbReference>
<evidence type="ECO:0000313" key="1">
    <source>
        <dbReference type="EMBL" id="ESK62360.1"/>
    </source>
</evidence>
<sequence length="118" mass="13905">MEIIYPPLVEEGLKYYLETTQQSLDKCTFYRSMVERGIITETGLPTQQAIENGLVKDYYEDQGLSFDDFLRIYPIFEEYDEELFQCIDGYWEIPVDMKENLVSQLESGELTFEDAQQI</sequence>
<protein>
    <submittedName>
        <fullName evidence="1">Uncharacterized protein</fullName>
    </submittedName>
</protein>
<accession>S1RJB8</accession>
<organism evidence="1 2">
    <name type="scientific">Enterococcus cecorum DSM 20682 = ATCC 43198</name>
    <dbReference type="NCBI Taxonomy" id="1121864"/>
    <lineage>
        <taxon>Bacteria</taxon>
        <taxon>Bacillati</taxon>
        <taxon>Bacillota</taxon>
        <taxon>Bacilli</taxon>
        <taxon>Lactobacillales</taxon>
        <taxon>Enterococcaceae</taxon>
        <taxon>Enterococcus</taxon>
    </lineage>
</organism>
<dbReference type="HOGENOM" id="CLU_135554_1_0_9"/>